<evidence type="ECO:0000256" key="1">
    <source>
        <dbReference type="ARBA" id="ARBA00022741"/>
    </source>
</evidence>
<accession>X1HPM8</accession>
<dbReference type="GO" id="GO:0005783">
    <property type="term" value="C:endoplasmic reticulum"/>
    <property type="evidence" value="ECO:0007669"/>
    <property type="project" value="TreeGrafter"/>
</dbReference>
<dbReference type="SUPFAM" id="SSF56801">
    <property type="entry name" value="Acetyl-CoA synthetase-like"/>
    <property type="match status" value="1"/>
</dbReference>
<organism evidence="3">
    <name type="scientific">marine sediment metagenome</name>
    <dbReference type="NCBI Taxonomy" id="412755"/>
    <lineage>
        <taxon>unclassified sequences</taxon>
        <taxon>metagenomes</taxon>
        <taxon>ecological metagenomes</taxon>
    </lineage>
</organism>
<proteinExistence type="predicted"/>
<dbReference type="Pfam" id="PF23562">
    <property type="entry name" value="AMP-binding_C_3"/>
    <property type="match status" value="1"/>
</dbReference>
<protein>
    <recommendedName>
        <fullName evidence="4">AMP-dependent synthetase/ligase domain-containing protein</fullName>
    </recommendedName>
</protein>
<dbReference type="GO" id="GO:0016020">
    <property type="term" value="C:membrane"/>
    <property type="evidence" value="ECO:0007669"/>
    <property type="project" value="TreeGrafter"/>
</dbReference>
<reference evidence="3" key="1">
    <citation type="journal article" date="2014" name="Front. Microbiol.">
        <title>High frequency of phylogenetically diverse reductive dehalogenase-homologous genes in deep subseafloor sedimentary metagenomes.</title>
        <authorList>
            <person name="Kawai M."/>
            <person name="Futagami T."/>
            <person name="Toyoda A."/>
            <person name="Takaki Y."/>
            <person name="Nishi S."/>
            <person name="Hori S."/>
            <person name="Arai W."/>
            <person name="Tsubouchi T."/>
            <person name="Morono Y."/>
            <person name="Uchiyama I."/>
            <person name="Ito T."/>
            <person name="Fujiyama A."/>
            <person name="Inagaki F."/>
            <person name="Takami H."/>
        </authorList>
    </citation>
    <scope>NUCLEOTIDE SEQUENCE</scope>
    <source>
        <strain evidence="3">Expedition CK06-06</strain>
    </source>
</reference>
<dbReference type="AlphaFoldDB" id="X1HPM8"/>
<dbReference type="PANTHER" id="PTHR43272:SF33">
    <property type="entry name" value="AMP-BINDING DOMAIN-CONTAINING PROTEIN-RELATED"/>
    <property type="match status" value="1"/>
</dbReference>
<keyword evidence="2" id="KW-0067">ATP-binding</keyword>
<dbReference type="EMBL" id="BARU01017055">
    <property type="protein sequence ID" value="GAH55794.1"/>
    <property type="molecule type" value="Genomic_DNA"/>
</dbReference>
<dbReference type="PANTHER" id="PTHR43272">
    <property type="entry name" value="LONG-CHAIN-FATTY-ACID--COA LIGASE"/>
    <property type="match status" value="1"/>
</dbReference>
<evidence type="ECO:0008006" key="4">
    <source>
        <dbReference type="Google" id="ProtNLM"/>
    </source>
</evidence>
<dbReference type="GO" id="GO:0005524">
    <property type="term" value="F:ATP binding"/>
    <property type="evidence" value="ECO:0007669"/>
    <property type="project" value="UniProtKB-KW"/>
</dbReference>
<comment type="caution">
    <text evidence="3">The sequence shown here is derived from an EMBL/GenBank/DDBJ whole genome shotgun (WGS) entry which is preliminary data.</text>
</comment>
<feature type="non-terminal residue" evidence="3">
    <location>
        <position position="1"/>
    </location>
</feature>
<keyword evidence="1" id="KW-0547">Nucleotide-binding</keyword>
<dbReference type="GO" id="GO:0004467">
    <property type="term" value="F:long-chain fatty acid-CoA ligase activity"/>
    <property type="evidence" value="ECO:0007669"/>
    <property type="project" value="TreeGrafter"/>
</dbReference>
<sequence length="133" mass="15820">GKYVAPQVSENKFKESFFIEQIMVVGENEKFASALVSPNFSYLHDWATDHHIKFQDNTDLIRHPKVLEVFQKEVKQINKKLAFHEQIKRFRLVKDEWTPQTGELSPTLKLKRRLIYKKYDHILKEIFLSSKSD</sequence>
<evidence type="ECO:0000313" key="3">
    <source>
        <dbReference type="EMBL" id="GAH55794.1"/>
    </source>
</evidence>
<gene>
    <name evidence="3" type="ORF">S03H2_28312</name>
</gene>
<evidence type="ECO:0000256" key="2">
    <source>
        <dbReference type="ARBA" id="ARBA00022840"/>
    </source>
</evidence>
<name>X1HPM8_9ZZZZ</name>